<evidence type="ECO:0000313" key="2">
    <source>
        <dbReference type="EMBL" id="EFC39824.1"/>
    </source>
</evidence>
<dbReference type="GeneID" id="8854307"/>
<evidence type="ECO:0000256" key="1">
    <source>
        <dbReference type="SAM" id="MobiDB-lite"/>
    </source>
</evidence>
<feature type="compositionally biased region" description="Low complexity" evidence="1">
    <location>
        <begin position="329"/>
        <end position="369"/>
    </location>
</feature>
<proteinExistence type="predicted"/>
<name>D2VTA4_NAEGR</name>
<dbReference type="eggNOG" id="ENOG502QRTI">
    <property type="taxonomic scope" value="Eukaryota"/>
</dbReference>
<accession>D2VTA4</accession>
<dbReference type="InterPro" id="IPR029058">
    <property type="entry name" value="AB_hydrolase_fold"/>
</dbReference>
<gene>
    <name evidence="2" type="ORF">NAEGRDRAFT_72230</name>
</gene>
<dbReference type="RefSeq" id="XP_002672568.1">
    <property type="nucleotide sequence ID" value="XM_002672522.1"/>
</dbReference>
<dbReference type="Pfam" id="PF02450">
    <property type="entry name" value="LCAT"/>
    <property type="match status" value="1"/>
</dbReference>
<protein>
    <submittedName>
        <fullName evidence="2">Predicted protein</fullName>
    </submittedName>
</protein>
<dbReference type="InParanoid" id="D2VTA4"/>
<dbReference type="GO" id="GO:0006629">
    <property type="term" value="P:lipid metabolic process"/>
    <property type="evidence" value="ECO:0007669"/>
    <property type="project" value="InterPro"/>
</dbReference>
<dbReference type="VEuPathDB" id="AmoebaDB:NAEGRDRAFT_72230"/>
<organism evidence="3">
    <name type="scientific">Naegleria gruberi</name>
    <name type="common">Amoeba</name>
    <dbReference type="NCBI Taxonomy" id="5762"/>
    <lineage>
        <taxon>Eukaryota</taxon>
        <taxon>Discoba</taxon>
        <taxon>Heterolobosea</taxon>
        <taxon>Tetramitia</taxon>
        <taxon>Eutetramitia</taxon>
        <taxon>Vahlkampfiidae</taxon>
        <taxon>Naegleria</taxon>
    </lineage>
</organism>
<reference evidence="2 3" key="1">
    <citation type="journal article" date="2010" name="Cell">
        <title>The genome of Naegleria gruberi illuminates early eukaryotic versatility.</title>
        <authorList>
            <person name="Fritz-Laylin L.K."/>
            <person name="Prochnik S.E."/>
            <person name="Ginger M.L."/>
            <person name="Dacks J.B."/>
            <person name="Carpenter M.L."/>
            <person name="Field M.C."/>
            <person name="Kuo A."/>
            <person name="Paredez A."/>
            <person name="Chapman J."/>
            <person name="Pham J."/>
            <person name="Shu S."/>
            <person name="Neupane R."/>
            <person name="Cipriano M."/>
            <person name="Mancuso J."/>
            <person name="Tu H."/>
            <person name="Salamov A."/>
            <person name="Lindquist E."/>
            <person name="Shapiro H."/>
            <person name="Lucas S."/>
            <person name="Grigoriev I.V."/>
            <person name="Cande W.Z."/>
            <person name="Fulton C."/>
            <person name="Rokhsar D.S."/>
            <person name="Dawson S.C."/>
        </authorList>
    </citation>
    <scope>NUCLEOTIDE SEQUENCE [LARGE SCALE GENOMIC DNA]</scope>
    <source>
        <strain evidence="2 3">NEG-M</strain>
    </source>
</reference>
<dbReference type="Gene3D" id="3.40.50.1820">
    <property type="entry name" value="alpha/beta hydrolase"/>
    <property type="match status" value="1"/>
</dbReference>
<dbReference type="SUPFAM" id="SSF53474">
    <property type="entry name" value="alpha/beta-Hydrolases"/>
    <property type="match status" value="1"/>
</dbReference>
<keyword evidence="3" id="KW-1185">Reference proteome</keyword>
<dbReference type="KEGG" id="ngr:NAEGRDRAFT_72230"/>
<dbReference type="AlphaFoldDB" id="D2VTA4"/>
<dbReference type="InterPro" id="IPR003386">
    <property type="entry name" value="LACT/PDAT_acylTrfase"/>
</dbReference>
<dbReference type="OMA" id="GHSKGAC"/>
<dbReference type="PANTHER" id="PTHR31934:SF5">
    <property type="entry name" value="OS05G0557900 PROTEIN"/>
    <property type="match status" value="1"/>
</dbReference>
<dbReference type="GO" id="GO:0008374">
    <property type="term" value="F:O-acyltransferase activity"/>
    <property type="evidence" value="ECO:0007669"/>
    <property type="project" value="InterPro"/>
</dbReference>
<dbReference type="EMBL" id="GG738896">
    <property type="protein sequence ID" value="EFC39824.1"/>
    <property type="molecule type" value="Genomic_DNA"/>
</dbReference>
<dbReference type="PANTHER" id="PTHR31934">
    <property type="entry name" value="ALPHA/BETA-HYDROLASES SUPERFAMILY PROTEIN"/>
    <property type="match status" value="1"/>
</dbReference>
<feature type="region of interest" description="Disordered" evidence="1">
    <location>
        <begin position="329"/>
        <end position="375"/>
    </location>
</feature>
<dbReference type="Proteomes" id="UP000006671">
    <property type="component" value="Unassembled WGS sequence"/>
</dbReference>
<dbReference type="OrthoDB" id="10254038at2759"/>
<sequence>MRQVIFIFLAVVILSVIFLLNIGSSVKCNEPSSLSSSSSSSPSSSSSKLTSKDNIIIAADELFEQFSSNIQNSLTLPIKKLVNLISKSNNIKFEKIERIIKKVLPNYLVQSYSPEQESDHLFLDNFHIETNYQFQKSTDEYSAFDIMTKQEQNLILFILGTATRTFTDIFGNNFISQPENAYLKNLIEFSDQENYEHDLIRLKVKLFFKEVERNIKEGNSKEKIGWLFKKSYKRFNDDLFEFDSQLFTTTYPLGDCSNIRGILFVGGLYTDWYPFYFDGLKEYLKNCKADFKISQVDTGKGVESNAEFLKNEIIEYFNELNNITTSRVNENNENNNEQQQQQHSTINTNNNSNNNNNDNNNDNNNNMINSEEKETSSEMNQKLLVIGHSKGACDITYALAKYENELKPYVKGLISLQAPYAGSALANDITEFGAAKILLLKILIEDVLGGELKAIEDMSYNERMKQVTQYPYPSSTFPCIAMSSYENSPNSLLYPAISYLKARYNVTNDGLVPTMDGYIPGCKNIIIKDMDHSGSAFTGFPNLSKYDPAQLSLTFIHMWNHYFTKND</sequence>
<evidence type="ECO:0000313" key="3">
    <source>
        <dbReference type="Proteomes" id="UP000006671"/>
    </source>
</evidence>